<feature type="compositionally biased region" description="Basic and acidic residues" evidence="1">
    <location>
        <begin position="213"/>
        <end position="222"/>
    </location>
</feature>
<organism evidence="3 4">
    <name type="scientific">Amycolatopsis albispora</name>
    <dbReference type="NCBI Taxonomy" id="1804986"/>
    <lineage>
        <taxon>Bacteria</taxon>
        <taxon>Bacillati</taxon>
        <taxon>Actinomycetota</taxon>
        <taxon>Actinomycetes</taxon>
        <taxon>Pseudonocardiales</taxon>
        <taxon>Pseudonocardiaceae</taxon>
        <taxon>Amycolatopsis</taxon>
    </lineage>
</organism>
<dbReference type="EMBL" id="CP015163">
    <property type="protein sequence ID" value="AXB48210.1"/>
    <property type="molecule type" value="Genomic_DNA"/>
</dbReference>
<keyword evidence="4" id="KW-1185">Reference proteome</keyword>
<dbReference type="Proteomes" id="UP000250434">
    <property type="component" value="Chromosome"/>
</dbReference>
<feature type="region of interest" description="Disordered" evidence="1">
    <location>
        <begin position="198"/>
        <end position="228"/>
    </location>
</feature>
<dbReference type="AlphaFoldDB" id="A0A344LJI6"/>
<proteinExistence type="predicted"/>
<feature type="domain" description="ParB-like N-terminal" evidence="2">
    <location>
        <begin position="4"/>
        <end position="88"/>
    </location>
</feature>
<dbReference type="InterPro" id="IPR003115">
    <property type="entry name" value="ParB_N"/>
</dbReference>
<evidence type="ECO:0000313" key="3">
    <source>
        <dbReference type="EMBL" id="AXB48210.1"/>
    </source>
</evidence>
<evidence type="ECO:0000256" key="1">
    <source>
        <dbReference type="SAM" id="MobiDB-lite"/>
    </source>
</evidence>
<dbReference type="SMART" id="SM00470">
    <property type="entry name" value="ParB"/>
    <property type="match status" value="1"/>
</dbReference>
<accession>A0A344LJI6</accession>
<reference evidence="3 4" key="1">
    <citation type="submission" date="2016-04" db="EMBL/GenBank/DDBJ databases">
        <title>Complete genome sequence and analysis of deep-sea sediment isolate, Amycolatopsis sp. WP1.</title>
        <authorList>
            <person name="Wang H."/>
            <person name="Chen S."/>
            <person name="Wu Q."/>
        </authorList>
    </citation>
    <scope>NUCLEOTIDE SEQUENCE [LARGE SCALE GENOMIC DNA]</scope>
    <source>
        <strain evidence="3 4">WP1</strain>
    </source>
</reference>
<evidence type="ECO:0000259" key="2">
    <source>
        <dbReference type="SMART" id="SM00470"/>
    </source>
</evidence>
<dbReference type="OrthoDB" id="3701787at2"/>
<sequence length="321" mass="35225">MQPVVVPIEVLRPSDSPRLDGENREHAKVLAESEAMQVPVLVHRATMRVIDGMHRVHAASLRGDETILARFFDGTAADAFVLGVKANITHGLPLSLADRRAAAMRIIASHPQWSDRMIATTTGLAAKTVSMIRRCAGGDGPALSVRIGRDGRARPVNCADGRLRASVLLREQPTASLRRIATEAGISLSTVRDVRERLIRGEHPVPPRQRRKALSESDDRPGRAQPEVAAAARKLCAEKGEGQESLLLRLKQDPSLRFSETGRTLIRLLSLHAVGEQERKQLLDAVPQHCRNIVAELAHACAESWQEFASWLDEQDASVNH</sequence>
<name>A0A344LJI6_9PSEU</name>
<gene>
    <name evidence="3" type="ORF">A4R43_01670</name>
</gene>
<dbReference type="InterPro" id="IPR036086">
    <property type="entry name" value="ParB/Sulfiredoxin_sf"/>
</dbReference>
<evidence type="ECO:0000313" key="4">
    <source>
        <dbReference type="Proteomes" id="UP000250434"/>
    </source>
</evidence>
<protein>
    <recommendedName>
        <fullName evidence="2">ParB-like N-terminal domain-containing protein</fullName>
    </recommendedName>
</protein>
<dbReference type="KEGG" id="aab:A4R43_01670"/>
<dbReference type="SUPFAM" id="SSF110849">
    <property type="entry name" value="ParB/Sulfiredoxin"/>
    <property type="match status" value="1"/>
</dbReference>